<dbReference type="PANTHER" id="PTHR14237">
    <property type="entry name" value="MOLYBDOPTERIN COFACTOR SULFURASE MOSC"/>
    <property type="match status" value="1"/>
</dbReference>
<dbReference type="GO" id="GO:0030170">
    <property type="term" value="F:pyridoxal phosphate binding"/>
    <property type="evidence" value="ECO:0007669"/>
    <property type="project" value="InterPro"/>
</dbReference>
<feature type="transmembrane region" description="Helical" evidence="1">
    <location>
        <begin position="13"/>
        <end position="31"/>
    </location>
</feature>
<dbReference type="InterPro" id="IPR005302">
    <property type="entry name" value="MoCF_Sase_C"/>
</dbReference>
<evidence type="ECO:0000259" key="2">
    <source>
        <dbReference type="PROSITE" id="PS51340"/>
    </source>
</evidence>
<dbReference type="InterPro" id="IPR011037">
    <property type="entry name" value="Pyrv_Knase-like_insert_dom_sf"/>
</dbReference>
<dbReference type="GO" id="GO:0003824">
    <property type="term" value="F:catalytic activity"/>
    <property type="evidence" value="ECO:0007669"/>
    <property type="project" value="InterPro"/>
</dbReference>
<evidence type="ECO:0000313" key="3">
    <source>
        <dbReference type="EMBL" id="ESO89237.1"/>
    </source>
</evidence>
<name>V3ZXU7_LOTGI</name>
<dbReference type="EMBL" id="KB202619">
    <property type="protein sequence ID" value="ESO89237.1"/>
    <property type="molecule type" value="Genomic_DNA"/>
</dbReference>
<dbReference type="PANTHER" id="PTHR14237:SF19">
    <property type="entry name" value="MITOCHONDRIAL AMIDOXIME REDUCING COMPONENT 1"/>
    <property type="match status" value="1"/>
</dbReference>
<keyword evidence="1" id="KW-0472">Membrane</keyword>
<gene>
    <name evidence="3" type="ORF">LOTGIDRAFT_106029</name>
</gene>
<feature type="domain" description="MOSC" evidence="2">
    <location>
        <begin position="169"/>
        <end position="330"/>
    </location>
</feature>
<reference evidence="3 4" key="1">
    <citation type="journal article" date="2013" name="Nature">
        <title>Insights into bilaterian evolution from three spiralian genomes.</title>
        <authorList>
            <person name="Simakov O."/>
            <person name="Marletaz F."/>
            <person name="Cho S.J."/>
            <person name="Edsinger-Gonzales E."/>
            <person name="Havlak P."/>
            <person name="Hellsten U."/>
            <person name="Kuo D.H."/>
            <person name="Larsson T."/>
            <person name="Lv J."/>
            <person name="Arendt D."/>
            <person name="Savage R."/>
            <person name="Osoegawa K."/>
            <person name="de Jong P."/>
            <person name="Grimwood J."/>
            <person name="Chapman J.A."/>
            <person name="Shapiro H."/>
            <person name="Aerts A."/>
            <person name="Otillar R.P."/>
            <person name="Terry A.Y."/>
            <person name="Boore J.L."/>
            <person name="Grigoriev I.V."/>
            <person name="Lindberg D.R."/>
            <person name="Seaver E.C."/>
            <person name="Weisblat D.A."/>
            <person name="Putnam N.H."/>
            <person name="Rokhsar D.S."/>
        </authorList>
    </citation>
    <scope>NUCLEOTIDE SEQUENCE [LARGE SCALE GENOMIC DNA]</scope>
</reference>
<dbReference type="OMA" id="CCPLMIL"/>
<evidence type="ECO:0000256" key="1">
    <source>
        <dbReference type="SAM" id="Phobius"/>
    </source>
</evidence>
<dbReference type="GO" id="GO:0030151">
    <property type="term" value="F:molybdenum ion binding"/>
    <property type="evidence" value="ECO:0007669"/>
    <property type="project" value="InterPro"/>
</dbReference>
<accession>V3ZXU7</accession>
<keyword evidence="1" id="KW-0812">Transmembrane</keyword>
<evidence type="ECO:0000313" key="4">
    <source>
        <dbReference type="Proteomes" id="UP000030746"/>
    </source>
</evidence>
<organism evidence="3 4">
    <name type="scientific">Lottia gigantea</name>
    <name type="common">Giant owl limpet</name>
    <dbReference type="NCBI Taxonomy" id="225164"/>
    <lineage>
        <taxon>Eukaryota</taxon>
        <taxon>Metazoa</taxon>
        <taxon>Spiralia</taxon>
        <taxon>Lophotrochozoa</taxon>
        <taxon>Mollusca</taxon>
        <taxon>Gastropoda</taxon>
        <taxon>Patellogastropoda</taxon>
        <taxon>Lottioidea</taxon>
        <taxon>Lottiidae</taxon>
        <taxon>Lottia</taxon>
    </lineage>
</organism>
<dbReference type="PROSITE" id="PS51340">
    <property type="entry name" value="MOSC"/>
    <property type="match status" value="1"/>
</dbReference>
<dbReference type="InterPro" id="IPR005303">
    <property type="entry name" value="MOCOS_middle"/>
</dbReference>
<keyword evidence="4" id="KW-1185">Reference proteome</keyword>
<dbReference type="CTD" id="20230057"/>
<keyword evidence="1" id="KW-1133">Transmembrane helix</keyword>
<dbReference type="AlphaFoldDB" id="V3ZXU7"/>
<dbReference type="RefSeq" id="XP_009060270.1">
    <property type="nucleotide sequence ID" value="XM_009062022.1"/>
</dbReference>
<dbReference type="SUPFAM" id="SSF50800">
    <property type="entry name" value="PK beta-barrel domain-like"/>
    <property type="match status" value="1"/>
</dbReference>
<dbReference type="HOGENOM" id="CLU_028286_6_1_1"/>
<dbReference type="OrthoDB" id="17255at2759"/>
<dbReference type="STRING" id="225164.V3ZXU7"/>
<dbReference type="GeneID" id="20230057"/>
<dbReference type="Pfam" id="PF03476">
    <property type="entry name" value="MOSC_N"/>
    <property type="match status" value="1"/>
</dbReference>
<protein>
    <recommendedName>
        <fullName evidence="2">MOSC domain-containing protein</fullName>
    </recommendedName>
</protein>
<dbReference type="Proteomes" id="UP000030746">
    <property type="component" value="Unassembled WGS sequence"/>
</dbReference>
<dbReference type="Pfam" id="PF03473">
    <property type="entry name" value="MOSC"/>
    <property type="match status" value="1"/>
</dbReference>
<sequence length="332" mass="38183">MAFFVWDSQTQRYFNYLILSASALYLIYRIFKRKQRTFELVGNVESLYSFPVKSCGGVKLEFAECTKLGLKYKDVTDRQWLIVDSNNKMIDLKSKPRLWLVKPRITDEHLILTAPDMIPLKLPKIIHSSADNTTNTLFYRLYGDDIVEAVDCGLEASQWISDYLILPGTRIVFSAPDLPKRDITSIPRPWKNNAKKGDMSVFSYMTPYMLESASSLDEVNQGLENPAEMLRFRPGIVITGSKPFDEDTWEYIQIGDDNLFRIVEPCRRCIITTINPNTGIKDKQVQPLKHLRSIRCRKPYGQSPCFGIYITLDSTGGDCMIRVGQPIRILRR</sequence>
<dbReference type="SUPFAM" id="SSF141673">
    <property type="entry name" value="MOSC N-terminal domain-like"/>
    <property type="match status" value="1"/>
</dbReference>
<dbReference type="KEGG" id="lgi:LOTGIDRAFT_106029"/>
<proteinExistence type="predicted"/>